<dbReference type="EMBL" id="JAINUG010002748">
    <property type="protein sequence ID" value="KAJ8347412.1"/>
    <property type="molecule type" value="Genomic_DNA"/>
</dbReference>
<feature type="non-terminal residue" evidence="1">
    <location>
        <position position="1"/>
    </location>
</feature>
<keyword evidence="2" id="KW-1185">Reference proteome</keyword>
<dbReference type="AlphaFoldDB" id="A0AAD7R005"/>
<name>A0AAD7R005_9TELE</name>
<proteinExistence type="predicted"/>
<protein>
    <submittedName>
        <fullName evidence="1">Uncharacterized protein</fullName>
    </submittedName>
</protein>
<dbReference type="Proteomes" id="UP001221898">
    <property type="component" value="Unassembled WGS sequence"/>
</dbReference>
<organism evidence="1 2">
    <name type="scientific">Aldrovandia affinis</name>
    <dbReference type="NCBI Taxonomy" id="143900"/>
    <lineage>
        <taxon>Eukaryota</taxon>
        <taxon>Metazoa</taxon>
        <taxon>Chordata</taxon>
        <taxon>Craniata</taxon>
        <taxon>Vertebrata</taxon>
        <taxon>Euteleostomi</taxon>
        <taxon>Actinopterygii</taxon>
        <taxon>Neopterygii</taxon>
        <taxon>Teleostei</taxon>
        <taxon>Notacanthiformes</taxon>
        <taxon>Halosauridae</taxon>
        <taxon>Aldrovandia</taxon>
    </lineage>
</organism>
<reference evidence="1" key="1">
    <citation type="journal article" date="2023" name="Science">
        <title>Genome structures resolve the early diversification of teleost fishes.</title>
        <authorList>
            <person name="Parey E."/>
            <person name="Louis A."/>
            <person name="Montfort J."/>
            <person name="Bouchez O."/>
            <person name="Roques C."/>
            <person name="Iampietro C."/>
            <person name="Lluch J."/>
            <person name="Castinel A."/>
            <person name="Donnadieu C."/>
            <person name="Desvignes T."/>
            <person name="Floi Bucao C."/>
            <person name="Jouanno E."/>
            <person name="Wen M."/>
            <person name="Mejri S."/>
            <person name="Dirks R."/>
            <person name="Jansen H."/>
            <person name="Henkel C."/>
            <person name="Chen W.J."/>
            <person name="Zahm M."/>
            <person name="Cabau C."/>
            <person name="Klopp C."/>
            <person name="Thompson A.W."/>
            <person name="Robinson-Rechavi M."/>
            <person name="Braasch I."/>
            <person name="Lecointre G."/>
            <person name="Bobe J."/>
            <person name="Postlethwait J.H."/>
            <person name="Berthelot C."/>
            <person name="Roest Crollius H."/>
            <person name="Guiguen Y."/>
        </authorList>
    </citation>
    <scope>NUCLEOTIDE SEQUENCE</scope>
    <source>
        <strain evidence="1">NC1722</strain>
    </source>
</reference>
<evidence type="ECO:0000313" key="1">
    <source>
        <dbReference type="EMBL" id="KAJ8347412.1"/>
    </source>
</evidence>
<sequence>CGVTWARQVAPCSCSSSSCSWLSFAHRWNKTGHRALSTTGCGMQRWGSSPWCCSPSPWERWSS</sequence>
<evidence type="ECO:0000313" key="2">
    <source>
        <dbReference type="Proteomes" id="UP001221898"/>
    </source>
</evidence>
<gene>
    <name evidence="1" type="ORF">AAFF_G00206860</name>
</gene>
<comment type="caution">
    <text evidence="1">The sequence shown here is derived from an EMBL/GenBank/DDBJ whole genome shotgun (WGS) entry which is preliminary data.</text>
</comment>
<accession>A0AAD7R005</accession>